<gene>
    <name evidence="1" type="ORF">O6H91_01G012100</name>
</gene>
<keyword evidence="2" id="KW-1185">Reference proteome</keyword>
<dbReference type="EMBL" id="CM055092">
    <property type="protein sequence ID" value="KAJ7567921.1"/>
    <property type="molecule type" value="Genomic_DNA"/>
</dbReference>
<reference evidence="2" key="1">
    <citation type="journal article" date="2024" name="Proc. Natl. Acad. Sci. U.S.A.">
        <title>Extraordinary preservation of gene collinearity over three hundred million years revealed in homosporous lycophytes.</title>
        <authorList>
            <person name="Li C."/>
            <person name="Wickell D."/>
            <person name="Kuo L.Y."/>
            <person name="Chen X."/>
            <person name="Nie B."/>
            <person name="Liao X."/>
            <person name="Peng D."/>
            <person name="Ji J."/>
            <person name="Jenkins J."/>
            <person name="Williams M."/>
            <person name="Shu S."/>
            <person name="Plott C."/>
            <person name="Barry K."/>
            <person name="Rajasekar S."/>
            <person name="Grimwood J."/>
            <person name="Han X."/>
            <person name="Sun S."/>
            <person name="Hou Z."/>
            <person name="He W."/>
            <person name="Dai G."/>
            <person name="Sun C."/>
            <person name="Schmutz J."/>
            <person name="Leebens-Mack J.H."/>
            <person name="Li F.W."/>
            <person name="Wang L."/>
        </authorList>
    </citation>
    <scope>NUCLEOTIDE SEQUENCE [LARGE SCALE GENOMIC DNA]</scope>
    <source>
        <strain evidence="2">cv. PW_Plant_1</strain>
    </source>
</reference>
<name>A0ACC2ENB1_DIPCM</name>
<proteinExistence type="predicted"/>
<evidence type="ECO:0000313" key="2">
    <source>
        <dbReference type="Proteomes" id="UP001162992"/>
    </source>
</evidence>
<protein>
    <submittedName>
        <fullName evidence="1">Uncharacterized protein</fullName>
    </submittedName>
</protein>
<dbReference type="Proteomes" id="UP001162992">
    <property type="component" value="Chromosome 1"/>
</dbReference>
<sequence>MAKKKQALAALAIAMPDSSSHSPMPLRQTPRAPLHQSAIANSAALLRIQHLFRASAWAASAVPSLGAFLGARLASTCQALALPLPNALFCKRCESVLLPGDNCSLQTKKPSREKHKTASSDPVKTERTVYKCGYCGFDNVQVENIKSFKSTNLTRTIAASKDIENSFQISPHVTPRTSTKTPDSYGHIETPPQWSARLALTDNSTGTGKKRKRKGWLTLSERTKQSHEQSPHTGKLSELAEAGMIANRTKIPRFESLESLDMQFGNRDTADVIDIVPRNIESPSSVTERRAYDLQEENPSNLAAVSFSPELLVVEPTEINFDQEMHLDQIEAYQNVSISEAIINTVNVSASDSAEPDPIYGVPSEHSSEMRSELQIEQHDPKIPRDGAFETKKVLVIDPETSEKDVAATQHDCIKPLVGYKSSGDLPEPKPLLEVTSANMPKIKEEKQMEENMHIDEVGIKTQDANSSDTLRTSDIMAVDMDLEIGDWNAICSQNDSLGNGPSCSPEEVKRLPEVSEEVLSAFEGGQLASEVKASLMGVGVQKCFALQELEAPHEALHSEGSLIETGVQCSLSSKEVEVSREALHLATPYNQRASILSRNLKRLTRAT</sequence>
<accession>A0ACC2ENB1</accession>
<organism evidence="1 2">
    <name type="scientific">Diphasiastrum complanatum</name>
    <name type="common">Issler's clubmoss</name>
    <name type="synonym">Lycopodium complanatum</name>
    <dbReference type="NCBI Taxonomy" id="34168"/>
    <lineage>
        <taxon>Eukaryota</taxon>
        <taxon>Viridiplantae</taxon>
        <taxon>Streptophyta</taxon>
        <taxon>Embryophyta</taxon>
        <taxon>Tracheophyta</taxon>
        <taxon>Lycopodiopsida</taxon>
        <taxon>Lycopodiales</taxon>
        <taxon>Lycopodiaceae</taxon>
        <taxon>Lycopodioideae</taxon>
        <taxon>Diphasiastrum</taxon>
    </lineage>
</organism>
<evidence type="ECO:0000313" key="1">
    <source>
        <dbReference type="EMBL" id="KAJ7567921.1"/>
    </source>
</evidence>
<comment type="caution">
    <text evidence="1">The sequence shown here is derived from an EMBL/GenBank/DDBJ whole genome shotgun (WGS) entry which is preliminary data.</text>
</comment>